<keyword evidence="3" id="KW-1185">Reference proteome</keyword>
<feature type="compositionally biased region" description="Basic and acidic residues" evidence="1">
    <location>
        <begin position="1"/>
        <end position="22"/>
    </location>
</feature>
<dbReference type="RefSeq" id="XP_018003916.1">
    <property type="nucleotide sequence ID" value="XM_018146786.1"/>
</dbReference>
<protein>
    <submittedName>
        <fullName evidence="2">Uncharacterized protein</fullName>
    </submittedName>
</protein>
<feature type="region of interest" description="Disordered" evidence="1">
    <location>
        <begin position="1"/>
        <end position="86"/>
    </location>
</feature>
<feature type="compositionally biased region" description="Basic residues" evidence="1">
    <location>
        <begin position="534"/>
        <end position="546"/>
    </location>
</feature>
<evidence type="ECO:0000313" key="2">
    <source>
        <dbReference type="EMBL" id="KPI43953.1"/>
    </source>
</evidence>
<dbReference type="EMBL" id="LFJN01000004">
    <property type="protein sequence ID" value="KPI43953.1"/>
    <property type="molecule type" value="Genomic_DNA"/>
</dbReference>
<gene>
    <name evidence="2" type="ORF">AB675_6490</name>
</gene>
<reference evidence="2 3" key="1">
    <citation type="submission" date="2015-06" db="EMBL/GenBank/DDBJ databases">
        <title>Draft genome of the ant-associated black yeast Phialophora attae CBS 131958.</title>
        <authorList>
            <person name="Moreno L.F."/>
            <person name="Stielow B.J."/>
            <person name="de Hoog S."/>
            <person name="Vicente V.A."/>
            <person name="Weiss V.A."/>
            <person name="de Vries M."/>
            <person name="Cruz L.M."/>
            <person name="Souza E.M."/>
        </authorList>
    </citation>
    <scope>NUCLEOTIDE SEQUENCE [LARGE SCALE GENOMIC DNA]</scope>
    <source>
        <strain evidence="2 3">CBS 131958</strain>
    </source>
</reference>
<dbReference type="VEuPathDB" id="FungiDB:AB675_6490"/>
<organism evidence="2 3">
    <name type="scientific">Cyphellophora attinorum</name>
    <dbReference type="NCBI Taxonomy" id="1664694"/>
    <lineage>
        <taxon>Eukaryota</taxon>
        <taxon>Fungi</taxon>
        <taxon>Dikarya</taxon>
        <taxon>Ascomycota</taxon>
        <taxon>Pezizomycotina</taxon>
        <taxon>Eurotiomycetes</taxon>
        <taxon>Chaetothyriomycetidae</taxon>
        <taxon>Chaetothyriales</taxon>
        <taxon>Cyphellophoraceae</taxon>
        <taxon>Cyphellophora</taxon>
    </lineage>
</organism>
<feature type="region of interest" description="Disordered" evidence="1">
    <location>
        <begin position="526"/>
        <end position="546"/>
    </location>
</feature>
<comment type="caution">
    <text evidence="2">The sequence shown here is derived from an EMBL/GenBank/DDBJ whole genome shotgun (WGS) entry which is preliminary data.</text>
</comment>
<accession>A0A0N1HFB4</accession>
<sequence length="546" mass="62942">MPKQAPAKELRRASKRQRLEEKENYDDDDYSHAGDDDDDDDDNDYEEELGKTGLGQFFEDEDVWESDPEEDDEISGPSDKSAAPMPIEEFTAGVKERTNPIFFDIIMMYILEMFSFCSVSSNWSKLHESPYTRNMFRWIHSWKDLLLDDIALVIYQVEALRKLMKLYAKDRKKDRGIYINIMVNDVLSAVGCYVGSTMRNFWKRITTEHLNPKHRKRHPTSHHYSFFKDDWSPCFIVGAFLRGPFDSQLWAFLIEVILMIELGAYCLDVARKNTAHDFQQSRQWARQLRKQSKQIRLARQDVNQIPSRHGSRDEDDVQPLNHALPLKQGIKDRRTATNCALLGQSTVPAATSKTHVDAVTFSCDRCGNSKAMKVPVGGLLSAAKLRRLGPLFANPAWAYDRETDHLYCADCWLRDIHPLHHRAAETKNERRTYRGLEDYAQAVPHRPTVQQRTESWSPYGVMNHLPKAYLQRVAPQLPWLTFSEFMQTHGVDVPAGTNIKGYKFTAEHDANLAPDNEFYQDHKAAAEAVANEKKAKRKRSSKGKKQ</sequence>
<proteinExistence type="predicted"/>
<feature type="compositionally biased region" description="Acidic residues" evidence="1">
    <location>
        <begin position="23"/>
        <end position="47"/>
    </location>
</feature>
<dbReference type="AlphaFoldDB" id="A0A0N1HFB4"/>
<dbReference type="GeneID" id="28738666"/>
<evidence type="ECO:0000256" key="1">
    <source>
        <dbReference type="SAM" id="MobiDB-lite"/>
    </source>
</evidence>
<dbReference type="Proteomes" id="UP000038010">
    <property type="component" value="Unassembled WGS sequence"/>
</dbReference>
<feature type="compositionally biased region" description="Acidic residues" evidence="1">
    <location>
        <begin position="58"/>
        <end position="74"/>
    </location>
</feature>
<name>A0A0N1HFB4_9EURO</name>
<evidence type="ECO:0000313" key="3">
    <source>
        <dbReference type="Proteomes" id="UP000038010"/>
    </source>
</evidence>